<dbReference type="GO" id="GO:0046872">
    <property type="term" value="F:metal ion binding"/>
    <property type="evidence" value="ECO:0007669"/>
    <property type="project" value="UniProtKB-KW"/>
</dbReference>
<evidence type="ECO:0000256" key="1">
    <source>
        <dbReference type="ARBA" id="ARBA00004141"/>
    </source>
</evidence>
<dbReference type="InterPro" id="IPR055266">
    <property type="entry name" value="D1/D2"/>
</dbReference>
<dbReference type="GO" id="GO:0009535">
    <property type="term" value="C:chloroplast thylakoid membrane"/>
    <property type="evidence" value="ECO:0007669"/>
    <property type="project" value="TreeGrafter"/>
</dbReference>
<evidence type="ECO:0000313" key="20">
    <source>
        <dbReference type="EMBL" id="VVV46439.1"/>
    </source>
</evidence>
<evidence type="ECO:0000256" key="6">
    <source>
        <dbReference type="ARBA" id="ARBA00022553"/>
    </source>
</evidence>
<dbReference type="PANTHER" id="PTHR33149:SF12">
    <property type="entry name" value="PHOTOSYSTEM II D2 PROTEIN"/>
    <property type="match status" value="1"/>
</dbReference>
<organism evidence="20">
    <name type="scientific">Nymphaea colorata</name>
    <name type="common">pocket water lily</name>
    <dbReference type="NCBI Taxonomy" id="210225"/>
    <lineage>
        <taxon>Eukaryota</taxon>
        <taxon>Viridiplantae</taxon>
        <taxon>Streptophyta</taxon>
        <taxon>Embryophyta</taxon>
        <taxon>Tracheophyta</taxon>
        <taxon>Spermatophyta</taxon>
        <taxon>Magnoliopsida</taxon>
        <taxon>Nymphaeales</taxon>
        <taxon>Nymphaeaceae</taxon>
        <taxon>Nymphaea</taxon>
    </lineage>
</organism>
<keyword evidence="3" id="KW-0813">Transport</keyword>
<accession>A0A5K0VYG3</accession>
<feature type="transmembrane region" description="Helical" evidence="19">
    <location>
        <begin position="12"/>
        <end position="31"/>
    </location>
</feature>
<dbReference type="InterPro" id="IPR036854">
    <property type="entry name" value="Photo_II_D1/D2_sf"/>
</dbReference>
<evidence type="ECO:0000256" key="14">
    <source>
        <dbReference type="ARBA" id="ARBA00022991"/>
    </source>
</evidence>
<dbReference type="GO" id="GO:0009772">
    <property type="term" value="P:photosynthetic electron transport in photosystem II"/>
    <property type="evidence" value="ECO:0007669"/>
    <property type="project" value="InterPro"/>
</dbReference>
<comment type="subcellular location">
    <subcellularLocation>
        <location evidence="1">Membrane</location>
        <topology evidence="1">Multi-pass membrane protein</topology>
    </subcellularLocation>
</comment>
<keyword evidence="11" id="KW-0249">Electron transport</keyword>
<name>A0A5K0VYG3_9MAGN</name>
<evidence type="ECO:0000256" key="13">
    <source>
        <dbReference type="ARBA" id="ARBA00022990"/>
    </source>
</evidence>
<dbReference type="Gene3D" id="1.20.85.10">
    <property type="entry name" value="Photosystem II protein D1-like"/>
    <property type="match status" value="1"/>
</dbReference>
<proteinExistence type="inferred from homology"/>
<keyword evidence="14" id="KW-0157">Chromophore</keyword>
<evidence type="ECO:0000256" key="12">
    <source>
        <dbReference type="ARBA" id="ARBA00022989"/>
    </source>
</evidence>
<keyword evidence="16" id="KW-0408">Iron</keyword>
<evidence type="ECO:0000256" key="10">
    <source>
        <dbReference type="ARBA" id="ARBA00022842"/>
    </source>
</evidence>
<protein>
    <submittedName>
        <fullName evidence="20">Uncharacterized protein</fullName>
    </submittedName>
</protein>
<evidence type="ECO:0000256" key="11">
    <source>
        <dbReference type="ARBA" id="ARBA00022982"/>
    </source>
</evidence>
<evidence type="ECO:0000256" key="16">
    <source>
        <dbReference type="ARBA" id="ARBA00023004"/>
    </source>
</evidence>
<keyword evidence="6" id="KW-0597">Phosphoprotein</keyword>
<keyword evidence="17 19" id="KW-0472">Membrane</keyword>
<dbReference type="EMBL" id="LR721774">
    <property type="protein sequence ID" value="VVV46439.1"/>
    <property type="molecule type" value="Genomic_DNA"/>
</dbReference>
<reference evidence="20" key="1">
    <citation type="submission" date="2019-09" db="EMBL/GenBank/DDBJ databases">
        <authorList>
            <person name="Zhang L."/>
        </authorList>
    </citation>
    <scope>NUCLEOTIDE SEQUENCE</scope>
</reference>
<keyword evidence="10" id="KW-0460">Magnesium</keyword>
<keyword evidence="4" id="KW-0148">Chlorophyll</keyword>
<evidence type="ECO:0000256" key="9">
    <source>
        <dbReference type="ARBA" id="ARBA00022723"/>
    </source>
</evidence>
<evidence type="ECO:0000256" key="18">
    <source>
        <dbReference type="ARBA" id="ARBA00023276"/>
    </source>
</evidence>
<gene>
    <name evidence="20" type="ORF">NYM_LOCUS1626</name>
</gene>
<keyword evidence="9" id="KW-0479">Metal-binding</keyword>
<evidence type="ECO:0000256" key="5">
    <source>
        <dbReference type="ARBA" id="ARBA00022531"/>
    </source>
</evidence>
<dbReference type="PANTHER" id="PTHR33149">
    <property type="entry name" value="PHOTOSYSTEM II PROTEIN D1"/>
    <property type="match status" value="1"/>
</dbReference>
<evidence type="ECO:0000256" key="4">
    <source>
        <dbReference type="ARBA" id="ARBA00022494"/>
    </source>
</evidence>
<evidence type="ECO:0000256" key="17">
    <source>
        <dbReference type="ARBA" id="ARBA00023136"/>
    </source>
</evidence>
<evidence type="ECO:0000256" key="3">
    <source>
        <dbReference type="ARBA" id="ARBA00022448"/>
    </source>
</evidence>
<evidence type="ECO:0000256" key="19">
    <source>
        <dbReference type="SAM" id="Phobius"/>
    </source>
</evidence>
<keyword evidence="8 19" id="KW-0812">Transmembrane</keyword>
<evidence type="ECO:0000256" key="8">
    <source>
        <dbReference type="ARBA" id="ARBA00022692"/>
    </source>
</evidence>
<evidence type="ECO:0000256" key="2">
    <source>
        <dbReference type="ARBA" id="ARBA00008204"/>
    </source>
</evidence>
<dbReference type="GO" id="GO:0009523">
    <property type="term" value="C:photosystem II"/>
    <property type="evidence" value="ECO:0007669"/>
    <property type="project" value="UniProtKB-KW"/>
</dbReference>
<keyword evidence="7" id="KW-0934">Plastid</keyword>
<dbReference type="Pfam" id="PF00124">
    <property type="entry name" value="Photo_RC"/>
    <property type="match status" value="1"/>
</dbReference>
<keyword evidence="18" id="KW-0604">Photosystem II</keyword>
<keyword evidence="12 19" id="KW-1133">Transmembrane helix</keyword>
<keyword evidence="5" id="KW-0602">Photosynthesis</keyword>
<dbReference type="SUPFAM" id="SSF81483">
    <property type="entry name" value="Bacterial photosystem II reaction centre, L and M subunits"/>
    <property type="match status" value="1"/>
</dbReference>
<evidence type="ECO:0000256" key="15">
    <source>
        <dbReference type="ARBA" id="ARBA00023002"/>
    </source>
</evidence>
<comment type="similarity">
    <text evidence="2">Belongs to the reaction center PufL/M/PsbA/D family.</text>
</comment>
<dbReference type="AlphaFoldDB" id="A0A5K0VYG3"/>
<dbReference type="Gramene" id="NC1G0128090.1">
    <property type="protein sequence ID" value="NC1G0128090.1:cds"/>
    <property type="gene ID" value="NC1G0128090"/>
</dbReference>
<dbReference type="GO" id="GO:0016491">
    <property type="term" value="F:oxidoreductase activity"/>
    <property type="evidence" value="ECO:0007669"/>
    <property type="project" value="UniProtKB-KW"/>
</dbReference>
<evidence type="ECO:0000256" key="7">
    <source>
        <dbReference type="ARBA" id="ARBA00022640"/>
    </source>
</evidence>
<sequence length="95" mass="10326">MEAYLRLGCTLAIMHSAPAATTAIFLIYPIGKESFPDCMPLRISGTFNSMIVLQAKHNIHMHPFHKLGVVGAIGGSLFGVVHGSLMTYNLIRKTV</sequence>
<dbReference type="InterPro" id="IPR000484">
    <property type="entry name" value="Photo_RC_L/M"/>
</dbReference>
<dbReference type="GO" id="GO:0016168">
    <property type="term" value="F:chlorophyll binding"/>
    <property type="evidence" value="ECO:0007669"/>
    <property type="project" value="UniProtKB-KW"/>
</dbReference>
<feature type="transmembrane region" description="Helical" evidence="19">
    <location>
        <begin position="67"/>
        <end position="91"/>
    </location>
</feature>
<keyword evidence="15" id="KW-0560">Oxidoreductase</keyword>
<keyword evidence="13" id="KW-0007">Acetylation</keyword>